<evidence type="ECO:0000256" key="1">
    <source>
        <dbReference type="SAM" id="Phobius"/>
    </source>
</evidence>
<sequence length="235" mass="24683">MSKSTVDPTALDIELPAVPFPSVPAPAPMPPARPENWTRSLFHVASALLALVMLRIVPSRGWLIAASVSLAVWAWSCEIARRLSPAVNERLMRFFARVAHPMERHRVNSSTWYLTALVGLSIFAPFQAAELGVVVLGLADPAAGFIGRRIGRTKILANRSLEGTLGFFAVGTLAALATLTAFHGLPLPAMLLIASAGAAAGAIAELVSSRLDDNFTIPVTVAIAASIAGAFVPAS</sequence>
<feature type="transmembrane region" description="Helical" evidence="1">
    <location>
        <begin position="189"/>
        <end position="208"/>
    </location>
</feature>
<dbReference type="EMBL" id="JAGTJJ010000004">
    <property type="protein sequence ID" value="MDC3981356.1"/>
    <property type="molecule type" value="Genomic_DNA"/>
</dbReference>
<protein>
    <recommendedName>
        <fullName evidence="4">Dolichol kinase</fullName>
    </recommendedName>
</protein>
<gene>
    <name evidence="2" type="ORF">KEG57_12655</name>
</gene>
<dbReference type="Proteomes" id="UP001151081">
    <property type="component" value="Unassembled WGS sequence"/>
</dbReference>
<reference evidence="2 3" key="1">
    <citation type="submission" date="2021-04" db="EMBL/GenBank/DDBJ databases">
        <title>Genome analysis of Polyangium sp.</title>
        <authorList>
            <person name="Li Y."/>
            <person name="Wang J."/>
        </authorList>
    </citation>
    <scope>NUCLEOTIDE SEQUENCE [LARGE SCALE GENOMIC DNA]</scope>
    <source>
        <strain evidence="2 3">SDU14</strain>
    </source>
</reference>
<feature type="transmembrane region" description="Helical" evidence="1">
    <location>
        <begin position="215"/>
        <end position="234"/>
    </location>
</feature>
<evidence type="ECO:0000313" key="2">
    <source>
        <dbReference type="EMBL" id="MDC3981356.1"/>
    </source>
</evidence>
<proteinExistence type="predicted"/>
<accession>A0A9X3X4M7</accession>
<evidence type="ECO:0000313" key="3">
    <source>
        <dbReference type="Proteomes" id="UP001151081"/>
    </source>
</evidence>
<feature type="transmembrane region" description="Helical" evidence="1">
    <location>
        <begin position="37"/>
        <end position="54"/>
    </location>
</feature>
<dbReference type="AlphaFoldDB" id="A0A9X3X4M7"/>
<name>A0A9X3X4M7_9BACT</name>
<dbReference type="GO" id="GO:0004143">
    <property type="term" value="F:ATP-dependent diacylglycerol kinase activity"/>
    <property type="evidence" value="ECO:0007669"/>
    <property type="project" value="InterPro"/>
</dbReference>
<keyword evidence="3" id="KW-1185">Reference proteome</keyword>
<keyword evidence="1" id="KW-1133">Transmembrane helix</keyword>
<dbReference type="PANTHER" id="PTHR31303:SF1">
    <property type="entry name" value="CTP-DEPENDENT DIACYLGLYCEROL KINASE 1"/>
    <property type="match status" value="1"/>
</dbReference>
<feature type="transmembrane region" description="Helical" evidence="1">
    <location>
        <begin position="160"/>
        <end position="183"/>
    </location>
</feature>
<keyword evidence="1" id="KW-0472">Membrane</keyword>
<dbReference type="RefSeq" id="WP_272419843.1">
    <property type="nucleotide sequence ID" value="NZ_JAGTJJ010000004.1"/>
</dbReference>
<organism evidence="2 3">
    <name type="scientific">Polyangium jinanense</name>
    <dbReference type="NCBI Taxonomy" id="2829994"/>
    <lineage>
        <taxon>Bacteria</taxon>
        <taxon>Pseudomonadati</taxon>
        <taxon>Myxococcota</taxon>
        <taxon>Polyangia</taxon>
        <taxon>Polyangiales</taxon>
        <taxon>Polyangiaceae</taxon>
        <taxon>Polyangium</taxon>
    </lineage>
</organism>
<evidence type="ECO:0008006" key="4">
    <source>
        <dbReference type="Google" id="ProtNLM"/>
    </source>
</evidence>
<feature type="transmembrane region" description="Helical" evidence="1">
    <location>
        <begin position="112"/>
        <end position="139"/>
    </location>
</feature>
<comment type="caution">
    <text evidence="2">The sequence shown here is derived from an EMBL/GenBank/DDBJ whole genome shotgun (WGS) entry which is preliminary data.</text>
</comment>
<dbReference type="PANTHER" id="PTHR31303">
    <property type="entry name" value="CTP-DEPENDENT DIACYLGLYCEROL KINASE 1"/>
    <property type="match status" value="1"/>
</dbReference>
<keyword evidence="1" id="KW-0812">Transmembrane</keyword>
<dbReference type="InterPro" id="IPR037997">
    <property type="entry name" value="Dgk1-like"/>
</dbReference>